<protein>
    <submittedName>
        <fullName evidence="3">SPW repeat protein</fullName>
    </submittedName>
</protein>
<evidence type="ECO:0000256" key="1">
    <source>
        <dbReference type="SAM" id="Phobius"/>
    </source>
</evidence>
<keyword evidence="1" id="KW-0472">Membrane</keyword>
<accession>A0A941IR34</accession>
<keyword evidence="1" id="KW-1133">Transmembrane helix</keyword>
<sequence>MTGREMSAHPDAAEMRARFNRVLEGPRATAVDGLTVLTGLFAAISPWVVHFQSTNSIMTVNNLVIGLAIAALGVGMALRPMRLLQLGWVLSLLGVWLIVSPWVASLNHSAARSLIWTNAFTGGMAVVLGLAALGVLASGRHTSRV</sequence>
<gene>
    <name evidence="3" type="ORF">KDL01_16460</name>
</gene>
<keyword evidence="1" id="KW-0812">Transmembrane</keyword>
<dbReference type="EMBL" id="JAGSOG010000073">
    <property type="protein sequence ID" value="MBR7834867.1"/>
    <property type="molecule type" value="Genomic_DNA"/>
</dbReference>
<evidence type="ECO:0000313" key="4">
    <source>
        <dbReference type="Proteomes" id="UP000675781"/>
    </source>
</evidence>
<name>A0A941IR34_9ACTN</name>
<comment type="caution">
    <text evidence="3">The sequence shown here is derived from an EMBL/GenBank/DDBJ whole genome shotgun (WGS) entry which is preliminary data.</text>
</comment>
<evidence type="ECO:0000259" key="2">
    <source>
        <dbReference type="Pfam" id="PF03779"/>
    </source>
</evidence>
<feature type="transmembrane region" description="Helical" evidence="1">
    <location>
        <begin position="115"/>
        <end position="137"/>
    </location>
</feature>
<evidence type="ECO:0000313" key="3">
    <source>
        <dbReference type="EMBL" id="MBR7834867.1"/>
    </source>
</evidence>
<keyword evidence="4" id="KW-1185">Reference proteome</keyword>
<dbReference type="Pfam" id="PF03779">
    <property type="entry name" value="SPW"/>
    <property type="match status" value="1"/>
</dbReference>
<dbReference type="InterPro" id="IPR005530">
    <property type="entry name" value="SPW"/>
</dbReference>
<feature type="domain" description="SPW repeat-containing integral membrane" evidence="2">
    <location>
        <begin position="31"/>
        <end position="130"/>
    </location>
</feature>
<feature type="transmembrane region" description="Helical" evidence="1">
    <location>
        <begin position="60"/>
        <end position="78"/>
    </location>
</feature>
<dbReference type="AlphaFoldDB" id="A0A941IR34"/>
<organism evidence="3 4">
    <name type="scientific">Actinospica durhamensis</name>
    <dbReference type="NCBI Taxonomy" id="1508375"/>
    <lineage>
        <taxon>Bacteria</taxon>
        <taxon>Bacillati</taxon>
        <taxon>Actinomycetota</taxon>
        <taxon>Actinomycetes</taxon>
        <taxon>Catenulisporales</taxon>
        <taxon>Actinospicaceae</taxon>
        <taxon>Actinospica</taxon>
    </lineage>
</organism>
<reference evidence="3" key="1">
    <citation type="submission" date="2021-04" db="EMBL/GenBank/DDBJ databases">
        <title>Genome based classification of Actinospica acidithermotolerans sp. nov., an actinobacterium isolated from an Indonesian hot spring.</title>
        <authorList>
            <person name="Kusuma A.B."/>
            <person name="Putra K.E."/>
            <person name="Nafisah S."/>
            <person name="Loh J."/>
            <person name="Nouioui I."/>
            <person name="Goodfellow M."/>
        </authorList>
    </citation>
    <scope>NUCLEOTIDE SEQUENCE</scope>
    <source>
        <strain evidence="3">CSCA 57</strain>
    </source>
</reference>
<dbReference type="Proteomes" id="UP000675781">
    <property type="component" value="Unassembled WGS sequence"/>
</dbReference>
<proteinExistence type="predicted"/>
<feature type="transmembrane region" description="Helical" evidence="1">
    <location>
        <begin position="85"/>
        <end position="103"/>
    </location>
</feature>
<feature type="transmembrane region" description="Helical" evidence="1">
    <location>
        <begin position="28"/>
        <end position="48"/>
    </location>
</feature>